<dbReference type="OrthoDB" id="2500381at2759"/>
<keyword evidence="5" id="KW-0234">DNA repair</keyword>
<evidence type="ECO:0000313" key="8">
    <source>
        <dbReference type="Proteomes" id="UP000789342"/>
    </source>
</evidence>
<keyword evidence="6" id="KW-0539">Nucleus</keyword>
<evidence type="ECO:0000256" key="6">
    <source>
        <dbReference type="ARBA" id="ARBA00023242"/>
    </source>
</evidence>
<dbReference type="Gene3D" id="6.10.130.30">
    <property type="match status" value="1"/>
</dbReference>
<dbReference type="EMBL" id="CAJVPV010001333">
    <property type="protein sequence ID" value="CAG8494069.1"/>
    <property type="molecule type" value="Genomic_DNA"/>
</dbReference>
<dbReference type="GO" id="GO:0031297">
    <property type="term" value="P:replication fork processing"/>
    <property type="evidence" value="ECO:0007669"/>
    <property type="project" value="TreeGrafter"/>
</dbReference>
<keyword evidence="3" id="KW-0227">DNA damage</keyword>
<evidence type="ECO:0000256" key="3">
    <source>
        <dbReference type="ARBA" id="ARBA00022763"/>
    </source>
</evidence>
<name>A0A9N8WPX3_9GLOM</name>
<dbReference type="GO" id="GO:0006281">
    <property type="term" value="P:DNA repair"/>
    <property type="evidence" value="ECO:0007669"/>
    <property type="project" value="UniProtKB-KW"/>
</dbReference>
<sequence>MNSETPTSFDIKVLRAAFEKVWKSRKTRAGKDALLLSAEYLRLFTAEAINRAAIVSKEGTRSNTPQLRVSHLEEVVPQLKRDF</sequence>
<dbReference type="AlphaFoldDB" id="A0A9N8WPX3"/>
<dbReference type="Pfam" id="PF09415">
    <property type="entry name" value="CENP-X"/>
    <property type="match status" value="1"/>
</dbReference>
<protein>
    <submittedName>
        <fullName evidence="7">7097_t:CDS:1</fullName>
    </submittedName>
</protein>
<proteinExistence type="inferred from homology"/>
<keyword evidence="8" id="KW-1185">Reference proteome</keyword>
<dbReference type="PANTHER" id="PTHR28680:SF1">
    <property type="entry name" value="CENTROMERE PROTEIN X"/>
    <property type="match status" value="1"/>
</dbReference>
<organism evidence="7 8">
    <name type="scientific">Acaulospora morrowiae</name>
    <dbReference type="NCBI Taxonomy" id="94023"/>
    <lineage>
        <taxon>Eukaryota</taxon>
        <taxon>Fungi</taxon>
        <taxon>Fungi incertae sedis</taxon>
        <taxon>Mucoromycota</taxon>
        <taxon>Glomeromycotina</taxon>
        <taxon>Glomeromycetes</taxon>
        <taxon>Diversisporales</taxon>
        <taxon>Acaulosporaceae</taxon>
        <taxon>Acaulospora</taxon>
    </lineage>
</organism>
<comment type="similarity">
    <text evidence="2">Belongs to the CENP-X/MHF2 family.</text>
</comment>
<dbReference type="GO" id="GO:0051382">
    <property type="term" value="P:kinetochore assembly"/>
    <property type="evidence" value="ECO:0007669"/>
    <property type="project" value="InterPro"/>
</dbReference>
<dbReference type="GO" id="GO:0003677">
    <property type="term" value="F:DNA binding"/>
    <property type="evidence" value="ECO:0007669"/>
    <property type="project" value="UniProtKB-KW"/>
</dbReference>
<dbReference type="PANTHER" id="PTHR28680">
    <property type="entry name" value="CENTROMERE PROTEIN X"/>
    <property type="match status" value="1"/>
</dbReference>
<dbReference type="Proteomes" id="UP000789342">
    <property type="component" value="Unassembled WGS sequence"/>
</dbReference>
<dbReference type="InterPro" id="IPR018552">
    <property type="entry name" value="CENP-X"/>
</dbReference>
<evidence type="ECO:0000313" key="7">
    <source>
        <dbReference type="EMBL" id="CAG8494069.1"/>
    </source>
</evidence>
<keyword evidence="4" id="KW-0238">DNA-binding</keyword>
<dbReference type="GO" id="GO:0071821">
    <property type="term" value="C:FANCM-MHF complex"/>
    <property type="evidence" value="ECO:0007669"/>
    <property type="project" value="TreeGrafter"/>
</dbReference>
<evidence type="ECO:0000256" key="1">
    <source>
        <dbReference type="ARBA" id="ARBA00004123"/>
    </source>
</evidence>
<dbReference type="GO" id="GO:0000712">
    <property type="term" value="P:resolution of meiotic recombination intermediates"/>
    <property type="evidence" value="ECO:0007669"/>
    <property type="project" value="TreeGrafter"/>
</dbReference>
<dbReference type="CDD" id="cd22921">
    <property type="entry name" value="HFD_CENP-X"/>
    <property type="match status" value="1"/>
</dbReference>
<comment type="caution">
    <text evidence="7">The sequence shown here is derived from an EMBL/GenBank/DDBJ whole genome shotgun (WGS) entry which is preliminary data.</text>
</comment>
<gene>
    <name evidence="7" type="ORF">AMORRO_LOCUS2922</name>
</gene>
<accession>A0A9N8WPX3</accession>
<evidence type="ECO:0000256" key="2">
    <source>
        <dbReference type="ARBA" id="ARBA00009359"/>
    </source>
</evidence>
<evidence type="ECO:0000256" key="5">
    <source>
        <dbReference type="ARBA" id="ARBA00023204"/>
    </source>
</evidence>
<evidence type="ECO:0000256" key="4">
    <source>
        <dbReference type="ARBA" id="ARBA00023125"/>
    </source>
</evidence>
<comment type="subcellular location">
    <subcellularLocation>
        <location evidence="1">Nucleus</location>
    </subcellularLocation>
</comment>
<reference evidence="7" key="1">
    <citation type="submission" date="2021-06" db="EMBL/GenBank/DDBJ databases">
        <authorList>
            <person name="Kallberg Y."/>
            <person name="Tangrot J."/>
            <person name="Rosling A."/>
        </authorList>
    </citation>
    <scope>NUCLEOTIDE SEQUENCE</scope>
    <source>
        <strain evidence="7">CL551</strain>
    </source>
</reference>